<dbReference type="RefSeq" id="WP_204498535.1">
    <property type="nucleotide sequence ID" value="NZ_JAFBDR010000007.1"/>
</dbReference>
<sequence>MELAELNQISEQEFVSTLGEVFEHSPWIAKKAAEYRPFPSRQALHQRMTEIVANTPQEEKLELIRAHPNLGAKLKMSSDSTKEQQGAGLQNLTADEFESFKSLNQTYMQKFGFPFIFAVKGKNKDDIYQSLKERVNSTYEEEFETALTEIYKIAGFRLEEKVEDTLERI</sequence>
<evidence type="ECO:0000313" key="9">
    <source>
        <dbReference type="Proteomes" id="UP001296943"/>
    </source>
</evidence>
<keyword evidence="4" id="KW-0659">Purine metabolism</keyword>
<dbReference type="EMBL" id="JAFBDR010000007">
    <property type="protein sequence ID" value="MBM7571119.1"/>
    <property type="molecule type" value="Genomic_DNA"/>
</dbReference>
<dbReference type="NCBIfam" id="TIGR03164">
    <property type="entry name" value="UHCUDC"/>
    <property type="match status" value="1"/>
</dbReference>
<dbReference type="InterPro" id="IPR036778">
    <property type="entry name" value="OHCU_decarboxylase_sf"/>
</dbReference>
<evidence type="ECO:0000256" key="2">
    <source>
        <dbReference type="ARBA" id="ARBA00004754"/>
    </source>
</evidence>
<comment type="catalytic activity">
    <reaction evidence="1">
        <text>5-hydroxy-2-oxo-4-ureido-2,5-dihydro-1H-imidazole-5-carboxylate + H(+) = (S)-allantoin + CO2</text>
        <dbReference type="Rhea" id="RHEA:26301"/>
        <dbReference type="ChEBI" id="CHEBI:15378"/>
        <dbReference type="ChEBI" id="CHEBI:15678"/>
        <dbReference type="ChEBI" id="CHEBI:16526"/>
        <dbReference type="ChEBI" id="CHEBI:58639"/>
        <dbReference type="EC" id="4.1.1.97"/>
    </reaction>
</comment>
<dbReference type="EC" id="4.1.1.97" evidence="3"/>
<evidence type="ECO:0000256" key="3">
    <source>
        <dbReference type="ARBA" id="ARBA00012257"/>
    </source>
</evidence>
<comment type="caution">
    <text evidence="8">The sequence shown here is derived from an EMBL/GenBank/DDBJ whole genome shotgun (WGS) entry which is preliminary data.</text>
</comment>
<comment type="pathway">
    <text evidence="2">Purine metabolism; urate degradation; (S)-allantoin from urate: step 3/3.</text>
</comment>
<keyword evidence="9" id="KW-1185">Reference proteome</keyword>
<dbReference type="Pfam" id="PF09349">
    <property type="entry name" value="OHCU_decarbox"/>
    <property type="match status" value="1"/>
</dbReference>
<evidence type="ECO:0000313" key="8">
    <source>
        <dbReference type="EMBL" id="MBM7571119.1"/>
    </source>
</evidence>
<evidence type="ECO:0000259" key="7">
    <source>
        <dbReference type="Pfam" id="PF09349"/>
    </source>
</evidence>
<evidence type="ECO:0000256" key="6">
    <source>
        <dbReference type="ARBA" id="ARBA00023239"/>
    </source>
</evidence>
<gene>
    <name evidence="8" type="ORF">JOC48_001602</name>
</gene>
<evidence type="ECO:0000256" key="1">
    <source>
        <dbReference type="ARBA" id="ARBA00001163"/>
    </source>
</evidence>
<keyword evidence="5" id="KW-0210">Decarboxylase</keyword>
<dbReference type="PANTHER" id="PTHR43466:SF1">
    <property type="entry name" value="2-OXO-4-HYDROXY-4-CARBOXY-5-UREIDOIMIDAZOLINE DECARBOXYLASE-RELATED"/>
    <property type="match status" value="1"/>
</dbReference>
<accession>A0ABS2MYZ2</accession>
<organism evidence="8 9">
    <name type="scientific">Aquibacillus albus</name>
    <dbReference type="NCBI Taxonomy" id="1168171"/>
    <lineage>
        <taxon>Bacteria</taxon>
        <taxon>Bacillati</taxon>
        <taxon>Bacillota</taxon>
        <taxon>Bacilli</taxon>
        <taxon>Bacillales</taxon>
        <taxon>Bacillaceae</taxon>
        <taxon>Aquibacillus</taxon>
    </lineage>
</organism>
<feature type="domain" description="Oxo-4-hydroxy-4-carboxy-5-ureidoimidazoline decarboxylase" evidence="7">
    <location>
        <begin position="7"/>
        <end position="159"/>
    </location>
</feature>
<evidence type="ECO:0000256" key="4">
    <source>
        <dbReference type="ARBA" id="ARBA00022631"/>
    </source>
</evidence>
<keyword evidence="6" id="KW-0456">Lyase</keyword>
<protein>
    <recommendedName>
        <fullName evidence="3">2-oxo-4-hydroxy-4-carboxy-5-ureidoimidazoline decarboxylase</fullName>
        <ecNumber evidence="3">4.1.1.97</ecNumber>
    </recommendedName>
</protein>
<name>A0ABS2MYZ2_9BACI</name>
<dbReference type="Gene3D" id="1.10.3330.10">
    <property type="entry name" value="Oxo-4-hydroxy-4-carboxy-5-ureidoimidazoline decarboxylase"/>
    <property type="match status" value="1"/>
</dbReference>
<dbReference type="Proteomes" id="UP001296943">
    <property type="component" value="Unassembled WGS sequence"/>
</dbReference>
<dbReference type="SUPFAM" id="SSF158694">
    <property type="entry name" value="UraD-Like"/>
    <property type="match status" value="1"/>
</dbReference>
<evidence type="ECO:0000256" key="5">
    <source>
        <dbReference type="ARBA" id="ARBA00022793"/>
    </source>
</evidence>
<dbReference type="PANTHER" id="PTHR43466">
    <property type="entry name" value="2-OXO-4-HYDROXY-4-CARBOXY-5-UREIDOIMIDAZOLINE DECARBOXYLASE-RELATED"/>
    <property type="match status" value="1"/>
</dbReference>
<dbReference type="InterPro" id="IPR017580">
    <property type="entry name" value="OHCU_decarboxylase-1"/>
</dbReference>
<dbReference type="InterPro" id="IPR018020">
    <property type="entry name" value="OHCU_decarboxylase"/>
</dbReference>
<reference evidence="8 9" key="1">
    <citation type="submission" date="2021-01" db="EMBL/GenBank/DDBJ databases">
        <title>Genomic Encyclopedia of Type Strains, Phase IV (KMG-IV): sequencing the most valuable type-strain genomes for metagenomic binning, comparative biology and taxonomic classification.</title>
        <authorList>
            <person name="Goeker M."/>
        </authorList>
    </citation>
    <scope>NUCLEOTIDE SEQUENCE [LARGE SCALE GENOMIC DNA]</scope>
    <source>
        <strain evidence="8 9">DSM 23711</strain>
    </source>
</reference>
<proteinExistence type="predicted"/>